<organism evidence="2 3">
    <name type="scientific">Nonomuraea phyllanthi</name>
    <dbReference type="NCBI Taxonomy" id="2219224"/>
    <lineage>
        <taxon>Bacteria</taxon>
        <taxon>Bacillati</taxon>
        <taxon>Actinomycetota</taxon>
        <taxon>Actinomycetes</taxon>
        <taxon>Streptosporangiales</taxon>
        <taxon>Streptosporangiaceae</taxon>
        <taxon>Nonomuraea</taxon>
    </lineage>
</organism>
<dbReference type="EMBL" id="VDLX02000029">
    <property type="protein sequence ID" value="KAB8186246.1"/>
    <property type="molecule type" value="Genomic_DNA"/>
</dbReference>
<evidence type="ECO:0000313" key="3">
    <source>
        <dbReference type="Proteomes" id="UP000312512"/>
    </source>
</evidence>
<reference evidence="2 3" key="1">
    <citation type="submission" date="2019-10" db="EMBL/GenBank/DDBJ databases">
        <title>Nonomuraea sp. nov., isolated from Phyllanthus amarus.</title>
        <authorList>
            <person name="Klykleung N."/>
            <person name="Tanasupawat S."/>
        </authorList>
    </citation>
    <scope>NUCLEOTIDE SEQUENCE [LARGE SCALE GENOMIC DNA]</scope>
    <source>
        <strain evidence="2 3">PA1-10</strain>
    </source>
</reference>
<comment type="caution">
    <text evidence="2">The sequence shown here is derived from an EMBL/GenBank/DDBJ whole genome shotgun (WGS) entry which is preliminary data.</text>
</comment>
<dbReference type="AlphaFoldDB" id="A0A5C4V455"/>
<accession>A0A5C4V455</accession>
<dbReference type="Proteomes" id="UP000312512">
    <property type="component" value="Unassembled WGS sequence"/>
</dbReference>
<proteinExistence type="predicted"/>
<gene>
    <name evidence="2" type="ORF">FH608_046845</name>
</gene>
<feature type="region of interest" description="Disordered" evidence="1">
    <location>
        <begin position="1"/>
        <end position="46"/>
    </location>
</feature>
<evidence type="ECO:0000313" key="2">
    <source>
        <dbReference type="EMBL" id="KAB8186246.1"/>
    </source>
</evidence>
<keyword evidence="3" id="KW-1185">Reference proteome</keyword>
<accession>A0A5P9Z160</accession>
<dbReference type="RefSeq" id="WP_139637678.1">
    <property type="nucleotide sequence ID" value="NZ_CP045572.1"/>
</dbReference>
<name>A0A5C4V455_9ACTN</name>
<protein>
    <submittedName>
        <fullName evidence="2">Uncharacterized protein</fullName>
    </submittedName>
</protein>
<feature type="compositionally biased region" description="Basic and acidic residues" evidence="1">
    <location>
        <begin position="1"/>
        <end position="16"/>
    </location>
</feature>
<sequence length="64" mass="7418">MLTDELPRSRPHEFHARGARLAPSWSEDQDEAPPQEPARTVHRMRRIRSVRAVTEIDEARHPAP</sequence>
<dbReference type="OrthoDB" id="3543312at2"/>
<evidence type="ECO:0000256" key="1">
    <source>
        <dbReference type="SAM" id="MobiDB-lite"/>
    </source>
</evidence>